<keyword evidence="3" id="KW-1185">Reference proteome</keyword>
<dbReference type="Proteomes" id="UP000199657">
    <property type="component" value="Unassembled WGS sequence"/>
</dbReference>
<dbReference type="Pfam" id="PF09722">
    <property type="entry name" value="Xre_MbcA_ParS_C"/>
    <property type="match status" value="1"/>
</dbReference>
<name>A0A1H8SMB2_9GAMM</name>
<sequence length="136" mass="15587">MENAAQELPPVAYESPDTRRDLARVVMRLFDHWQLDSRTKLELLGLSPNSRSKLADFASGKTGLPKGRDARDRVAYLLAIHKALRLLYPENPELRYSWVHRRNGLLNNVAPIDIMREQGLIGIARVARFLDQLRSQ</sequence>
<organism evidence="2 3">
    <name type="scientific">Aquisalimonas asiatica</name>
    <dbReference type="NCBI Taxonomy" id="406100"/>
    <lineage>
        <taxon>Bacteria</taxon>
        <taxon>Pseudomonadati</taxon>
        <taxon>Pseudomonadota</taxon>
        <taxon>Gammaproteobacteria</taxon>
        <taxon>Chromatiales</taxon>
        <taxon>Ectothiorhodospiraceae</taxon>
        <taxon>Aquisalimonas</taxon>
    </lineage>
</organism>
<evidence type="ECO:0000313" key="2">
    <source>
        <dbReference type="EMBL" id="SEO80099.1"/>
    </source>
</evidence>
<dbReference type="InterPro" id="IPR024467">
    <property type="entry name" value="Xre/MbcA/ParS-like_toxin-bd"/>
</dbReference>
<dbReference type="OrthoDB" id="117888at2"/>
<feature type="domain" description="Antitoxin Xre/MbcA/ParS-like toxin-binding" evidence="1">
    <location>
        <begin position="84"/>
        <end position="134"/>
    </location>
</feature>
<accession>A0A1H8SMB2</accession>
<reference evidence="2 3" key="1">
    <citation type="submission" date="2016-10" db="EMBL/GenBank/DDBJ databases">
        <authorList>
            <person name="de Groot N.N."/>
        </authorList>
    </citation>
    <scope>NUCLEOTIDE SEQUENCE [LARGE SCALE GENOMIC DNA]</scope>
    <source>
        <strain evidence="2 3">CGMCC 1.6291</strain>
    </source>
</reference>
<evidence type="ECO:0000313" key="3">
    <source>
        <dbReference type="Proteomes" id="UP000199657"/>
    </source>
</evidence>
<dbReference type="RefSeq" id="WP_091642186.1">
    <property type="nucleotide sequence ID" value="NZ_FOEG01000003.1"/>
</dbReference>
<protein>
    <recommendedName>
        <fullName evidence="1">Antitoxin Xre/MbcA/ParS-like toxin-binding domain-containing protein</fullName>
    </recommendedName>
</protein>
<dbReference type="AlphaFoldDB" id="A0A1H8SMB2"/>
<evidence type="ECO:0000259" key="1">
    <source>
        <dbReference type="Pfam" id="PF09722"/>
    </source>
</evidence>
<dbReference type="EMBL" id="FOEG01000003">
    <property type="protein sequence ID" value="SEO80099.1"/>
    <property type="molecule type" value="Genomic_DNA"/>
</dbReference>
<proteinExistence type="predicted"/>
<dbReference type="STRING" id="406100.SAMN04488052_10387"/>
<gene>
    <name evidence="2" type="ORF">SAMN04488052_10387</name>
</gene>